<proteinExistence type="predicted"/>
<feature type="transmembrane region" description="Helical" evidence="1">
    <location>
        <begin position="80"/>
        <end position="103"/>
    </location>
</feature>
<dbReference type="Proteomes" id="UP001497382">
    <property type="component" value="Unassembled WGS sequence"/>
</dbReference>
<keyword evidence="1" id="KW-0472">Membrane</keyword>
<evidence type="ECO:0000313" key="3">
    <source>
        <dbReference type="Proteomes" id="UP001497382"/>
    </source>
</evidence>
<keyword evidence="1" id="KW-0812">Transmembrane</keyword>
<keyword evidence="1" id="KW-1133">Transmembrane helix</keyword>
<keyword evidence="3" id="KW-1185">Reference proteome</keyword>
<name>A0AAV2BM37_9ARAC</name>
<evidence type="ECO:0000256" key="1">
    <source>
        <dbReference type="SAM" id="Phobius"/>
    </source>
</evidence>
<accession>A0AAV2BM37</accession>
<organism evidence="2 3">
    <name type="scientific">Larinioides sclopetarius</name>
    <dbReference type="NCBI Taxonomy" id="280406"/>
    <lineage>
        <taxon>Eukaryota</taxon>
        <taxon>Metazoa</taxon>
        <taxon>Ecdysozoa</taxon>
        <taxon>Arthropoda</taxon>
        <taxon>Chelicerata</taxon>
        <taxon>Arachnida</taxon>
        <taxon>Araneae</taxon>
        <taxon>Araneomorphae</taxon>
        <taxon>Entelegynae</taxon>
        <taxon>Araneoidea</taxon>
        <taxon>Araneidae</taxon>
        <taxon>Larinioides</taxon>
    </lineage>
</organism>
<comment type="caution">
    <text evidence="2">The sequence shown here is derived from an EMBL/GenBank/DDBJ whole genome shotgun (WGS) entry which is preliminary data.</text>
</comment>
<sequence>MNHVSSLHAVPPQNSRVIEFVAEELKTNDSDLAKFYTMKLLKAKMIRQFRNGSLYIAKAAFTNPIKEVASLHQNTGSEEIWTAIYAVLLLSLSLNVAMFCYAFHKILTM</sequence>
<protein>
    <submittedName>
        <fullName evidence="2">Uncharacterized protein</fullName>
    </submittedName>
</protein>
<reference evidence="2 3" key="1">
    <citation type="submission" date="2024-04" db="EMBL/GenBank/DDBJ databases">
        <authorList>
            <person name="Rising A."/>
            <person name="Reimegard J."/>
            <person name="Sonavane S."/>
            <person name="Akerstrom W."/>
            <person name="Nylinder S."/>
            <person name="Hedman E."/>
            <person name="Kallberg Y."/>
        </authorList>
    </citation>
    <scope>NUCLEOTIDE SEQUENCE [LARGE SCALE GENOMIC DNA]</scope>
</reference>
<gene>
    <name evidence="2" type="ORF">LARSCL_LOCUS20248</name>
</gene>
<dbReference type="AlphaFoldDB" id="A0AAV2BM37"/>
<dbReference type="EMBL" id="CAXIEN010000420">
    <property type="protein sequence ID" value="CAL1297326.1"/>
    <property type="molecule type" value="Genomic_DNA"/>
</dbReference>
<evidence type="ECO:0000313" key="2">
    <source>
        <dbReference type="EMBL" id="CAL1297326.1"/>
    </source>
</evidence>